<dbReference type="Proteomes" id="UP000663760">
    <property type="component" value="Chromosome 14"/>
</dbReference>
<dbReference type="SUPFAM" id="SSF52058">
    <property type="entry name" value="L domain-like"/>
    <property type="match status" value="1"/>
</dbReference>
<evidence type="ECO:0000313" key="2">
    <source>
        <dbReference type="Proteomes" id="UP000663760"/>
    </source>
</evidence>
<protein>
    <submittedName>
        <fullName evidence="1">Uncharacterized protein</fullName>
    </submittedName>
</protein>
<evidence type="ECO:0000313" key="1">
    <source>
        <dbReference type="EMBL" id="CAA7407856.1"/>
    </source>
</evidence>
<dbReference type="InterPro" id="IPR032675">
    <property type="entry name" value="LRR_dom_sf"/>
</dbReference>
<sequence length="114" mass="13467">MIRHKPKTRQCCRIHDLLHDFTIAEAKKEAEDYVSHVKSTPRLRTLLWFNPDWWLKRSVISFPIPELKLLRVIDLEGASLAVLPEQVGDLIHLRFLGLRGTNIRRCCRRERRGD</sequence>
<reference evidence="1" key="1">
    <citation type="submission" date="2020-02" db="EMBL/GenBank/DDBJ databases">
        <authorList>
            <person name="Scholz U."/>
            <person name="Mascher M."/>
            <person name="Fiebig A."/>
        </authorList>
    </citation>
    <scope>NUCLEOTIDE SEQUENCE</scope>
</reference>
<name>A0A7I8LDZ2_SPIIN</name>
<gene>
    <name evidence="1" type="ORF">SI8410_14018534</name>
</gene>
<organism evidence="1 2">
    <name type="scientific">Spirodela intermedia</name>
    <name type="common">Intermediate duckweed</name>
    <dbReference type="NCBI Taxonomy" id="51605"/>
    <lineage>
        <taxon>Eukaryota</taxon>
        <taxon>Viridiplantae</taxon>
        <taxon>Streptophyta</taxon>
        <taxon>Embryophyta</taxon>
        <taxon>Tracheophyta</taxon>
        <taxon>Spermatophyta</taxon>
        <taxon>Magnoliopsida</taxon>
        <taxon>Liliopsida</taxon>
        <taxon>Araceae</taxon>
        <taxon>Lemnoideae</taxon>
        <taxon>Spirodela</taxon>
    </lineage>
</organism>
<dbReference type="OrthoDB" id="664281at2759"/>
<proteinExistence type="predicted"/>
<accession>A0A7I8LDZ2</accession>
<dbReference type="Gene3D" id="3.80.10.10">
    <property type="entry name" value="Ribonuclease Inhibitor"/>
    <property type="match status" value="1"/>
</dbReference>
<dbReference type="EMBL" id="LR746277">
    <property type="protein sequence ID" value="CAA7407856.1"/>
    <property type="molecule type" value="Genomic_DNA"/>
</dbReference>
<dbReference type="AlphaFoldDB" id="A0A7I8LDZ2"/>
<keyword evidence="2" id="KW-1185">Reference proteome</keyword>